<evidence type="ECO:0000313" key="1">
    <source>
        <dbReference type="EMBL" id="OTF78877.1"/>
    </source>
</evidence>
<dbReference type="EMBL" id="MUJZ01025912">
    <property type="protein sequence ID" value="OTF78877.1"/>
    <property type="molecule type" value="Genomic_DNA"/>
</dbReference>
<reference evidence="1 2" key="1">
    <citation type="submission" date="2017-03" db="EMBL/GenBank/DDBJ databases">
        <title>Genome Survey of Euroglyphus maynei.</title>
        <authorList>
            <person name="Arlian L.G."/>
            <person name="Morgan M.S."/>
            <person name="Rider S.D."/>
        </authorList>
    </citation>
    <scope>NUCLEOTIDE SEQUENCE [LARGE SCALE GENOMIC DNA]</scope>
    <source>
        <strain evidence="1">Arlian Lab</strain>
        <tissue evidence="1">Whole body</tissue>
    </source>
</reference>
<proteinExistence type="predicted"/>
<protein>
    <submittedName>
        <fullName evidence="1">Uncharacterized protein</fullName>
    </submittedName>
</protein>
<organism evidence="1 2">
    <name type="scientific">Euroglyphus maynei</name>
    <name type="common">Mayne's house dust mite</name>
    <dbReference type="NCBI Taxonomy" id="6958"/>
    <lineage>
        <taxon>Eukaryota</taxon>
        <taxon>Metazoa</taxon>
        <taxon>Ecdysozoa</taxon>
        <taxon>Arthropoda</taxon>
        <taxon>Chelicerata</taxon>
        <taxon>Arachnida</taxon>
        <taxon>Acari</taxon>
        <taxon>Acariformes</taxon>
        <taxon>Sarcoptiformes</taxon>
        <taxon>Astigmata</taxon>
        <taxon>Psoroptidia</taxon>
        <taxon>Analgoidea</taxon>
        <taxon>Pyroglyphidae</taxon>
        <taxon>Pyroglyphinae</taxon>
        <taxon>Euroglyphus</taxon>
    </lineage>
</organism>
<feature type="non-terminal residue" evidence="1">
    <location>
        <position position="91"/>
    </location>
</feature>
<accession>A0A1Y3BFA0</accession>
<dbReference type="AlphaFoldDB" id="A0A1Y3BFA0"/>
<evidence type="ECO:0000313" key="2">
    <source>
        <dbReference type="Proteomes" id="UP000194236"/>
    </source>
</evidence>
<gene>
    <name evidence="1" type="ORF">BLA29_014059</name>
</gene>
<name>A0A1Y3BFA0_EURMA</name>
<sequence>MNEKVKRSGEQPCISNDDDGHCFVNNDWNNVTTFDGYNYRFNNHNGKTGLCNRVLAKDSYKRRFSLHLLHRYRRHSKHQNKSGEYIGASLL</sequence>
<keyword evidence="2" id="KW-1185">Reference proteome</keyword>
<dbReference type="Proteomes" id="UP000194236">
    <property type="component" value="Unassembled WGS sequence"/>
</dbReference>
<comment type="caution">
    <text evidence="1">The sequence shown here is derived from an EMBL/GenBank/DDBJ whole genome shotgun (WGS) entry which is preliminary data.</text>
</comment>